<dbReference type="SUPFAM" id="SSF90229">
    <property type="entry name" value="CCCH zinc finger"/>
    <property type="match status" value="1"/>
</dbReference>
<dbReference type="OrthoDB" id="6159439at2759"/>
<dbReference type="PANTHER" id="PTHR46557:SF1">
    <property type="entry name" value="SERINE_THREONINE-PROTEIN PHOSPHATASE 1 REGULATORY SUBUNIT 10"/>
    <property type="match status" value="1"/>
</dbReference>
<feature type="region of interest" description="Disordered" evidence="5">
    <location>
        <begin position="393"/>
        <end position="459"/>
    </location>
</feature>
<dbReference type="InterPro" id="IPR017923">
    <property type="entry name" value="TFIIS_N"/>
</dbReference>
<name>A0A9W8AJQ9_9FUNG</name>
<feature type="compositionally biased region" description="Basic and acidic residues" evidence="5">
    <location>
        <begin position="396"/>
        <end position="416"/>
    </location>
</feature>
<evidence type="ECO:0000256" key="2">
    <source>
        <dbReference type="ARBA" id="ARBA00022771"/>
    </source>
</evidence>
<dbReference type="PROSITE" id="PS50103">
    <property type="entry name" value="ZF_C3H1"/>
    <property type="match status" value="1"/>
</dbReference>
<feature type="domain" description="C3H1-type" evidence="6">
    <location>
        <begin position="867"/>
        <end position="895"/>
    </location>
</feature>
<dbReference type="GO" id="GO:0000785">
    <property type="term" value="C:chromatin"/>
    <property type="evidence" value="ECO:0007669"/>
    <property type="project" value="TreeGrafter"/>
</dbReference>
<feature type="compositionally biased region" description="Polar residues" evidence="5">
    <location>
        <begin position="1"/>
        <end position="11"/>
    </location>
</feature>
<dbReference type="SUPFAM" id="SSF47676">
    <property type="entry name" value="Conserved domain common to transcription factors TFIIS, elongin A, CRSP70"/>
    <property type="match status" value="1"/>
</dbReference>
<gene>
    <name evidence="7" type="ORF">IWQ62_005455</name>
</gene>
<keyword evidence="2 4" id="KW-0863">Zinc-finger</keyword>
<sequence>MRPSPSGQANESTWVAVSSSSSSQSTPTLPASSGGVSSATSTSSLSLADLEELLQKTPRDTSKLPSLIKGMFACMQEIRLPVEQQRCQKLLMNVKDTKTLHAIAESKIPALLRVWLWKGVERDENSEEIPRMLKTIQHLPMTVARLRKSLLGRVVRTITLRKSIQNEQTRQLAKQLLEEWQHLPTLENKKPVSNPPRTISYSMSHLKKGKLPLKPRTAIDDSDLAFDRIRLHHYPQLDPHPVVVFDCVEIPYKKSPVDIKQLVKQRTMGNPLRFDPFEEEMIPRRRKAPVKNAVIPSKASVSRLREYRQMFTKGGGQKPGGAVPTKRSKSTRSSGPNMLDDLLLSMTGGKTRNLGHIPKSVKPTPPVAPSSVASNGEGAESGTVAKRIADRLAQQHAKDPMERMSKPRSRPIDNADSKPSTMDSTATDSSADYPWPQTTSATLAPLRRKTKKDGGRRVTFAPDNALTKVKKFYASHPADFSTPTWATEEPEQSTDAHLDFDNGDAWTVGLPHEFGNARDLDRQEGRLAFKQPRVTISESVTWAEPRPIAFDSVANPALTKAIMWRGKNSTERDVQRNRERRVLSVNYIHNDKIPPAPISPVVPSRQPEGQELATEPRIMPFGTPDEIPPQPAVANNNMTQSLSHLMQELGQGGGSQPSVASGLPPTPAVPQVPTGVSATGGQPPSTLDLGALLSNASAMLSNPQGLATFLSTMAMTNNLMANQSRDNGNPLANLLSNPLLANTQALLPLLQSLGSMGATPAAPPMTSQPPAASPTYSTGDKRDAWGSRGDTPSDRTVNRGPPGRPSKKHKFSPSPPPWGPPDESNDGWGSQPTSGWNNRESDWSVPPGSVSPPQDDYHSRRPKGGRGKKNVPCRFYHTHKGCFRGDSCPFSHEHPPSS</sequence>
<feature type="compositionally biased region" description="Polar residues" evidence="5">
    <location>
        <begin position="827"/>
        <end position="838"/>
    </location>
</feature>
<keyword evidence="1 4" id="KW-0479">Metal-binding</keyword>
<dbReference type="EMBL" id="JANBPY010002258">
    <property type="protein sequence ID" value="KAJ1955776.1"/>
    <property type="molecule type" value="Genomic_DNA"/>
</dbReference>
<evidence type="ECO:0000256" key="5">
    <source>
        <dbReference type="SAM" id="MobiDB-lite"/>
    </source>
</evidence>
<dbReference type="AlphaFoldDB" id="A0A9W8AJQ9"/>
<feature type="zinc finger region" description="C3H1-type" evidence="4">
    <location>
        <begin position="867"/>
        <end position="895"/>
    </location>
</feature>
<evidence type="ECO:0000259" key="6">
    <source>
        <dbReference type="PROSITE" id="PS50103"/>
    </source>
</evidence>
<dbReference type="GO" id="GO:0072357">
    <property type="term" value="C:PTW/PP1 phosphatase complex"/>
    <property type="evidence" value="ECO:0007669"/>
    <property type="project" value="TreeGrafter"/>
</dbReference>
<feature type="compositionally biased region" description="Polar residues" evidence="5">
    <location>
        <begin position="768"/>
        <end position="778"/>
    </location>
</feature>
<reference evidence="7" key="1">
    <citation type="submission" date="2022-07" db="EMBL/GenBank/DDBJ databases">
        <title>Phylogenomic reconstructions and comparative analyses of Kickxellomycotina fungi.</title>
        <authorList>
            <person name="Reynolds N.K."/>
            <person name="Stajich J.E."/>
            <person name="Barry K."/>
            <person name="Grigoriev I.V."/>
            <person name="Crous P."/>
            <person name="Smith M.E."/>
        </authorList>
    </citation>
    <scope>NUCLEOTIDE SEQUENCE</scope>
    <source>
        <strain evidence="7">RSA 1196</strain>
    </source>
</reference>
<dbReference type="Proteomes" id="UP001150925">
    <property type="component" value="Unassembled WGS sequence"/>
</dbReference>
<evidence type="ECO:0000313" key="8">
    <source>
        <dbReference type="Proteomes" id="UP001150925"/>
    </source>
</evidence>
<dbReference type="GO" id="GO:0008157">
    <property type="term" value="F:protein phosphatase 1 binding"/>
    <property type="evidence" value="ECO:0007669"/>
    <property type="project" value="TreeGrafter"/>
</dbReference>
<comment type="caution">
    <text evidence="7">The sequence shown here is derived from an EMBL/GenBank/DDBJ whole genome shotgun (WGS) entry which is preliminary data.</text>
</comment>
<dbReference type="InterPro" id="IPR036855">
    <property type="entry name" value="Znf_CCCH_sf"/>
</dbReference>
<feature type="compositionally biased region" description="Low complexity" evidence="5">
    <location>
        <begin position="420"/>
        <end position="432"/>
    </location>
</feature>
<feature type="region of interest" description="Disordered" evidence="5">
    <location>
        <begin position="311"/>
        <end position="381"/>
    </location>
</feature>
<feature type="region of interest" description="Disordered" evidence="5">
    <location>
        <begin position="758"/>
        <end position="873"/>
    </location>
</feature>
<dbReference type="Gene3D" id="1.20.930.10">
    <property type="entry name" value="Conserved domain common to transcription factors TFIIS, elongin A, CRSP70"/>
    <property type="match status" value="1"/>
</dbReference>
<evidence type="ECO:0000256" key="1">
    <source>
        <dbReference type="ARBA" id="ARBA00022723"/>
    </source>
</evidence>
<feature type="compositionally biased region" description="Basic residues" evidence="5">
    <location>
        <begin position="860"/>
        <end position="873"/>
    </location>
</feature>
<organism evidence="7 8">
    <name type="scientific">Dispira parvispora</name>
    <dbReference type="NCBI Taxonomy" id="1520584"/>
    <lineage>
        <taxon>Eukaryota</taxon>
        <taxon>Fungi</taxon>
        <taxon>Fungi incertae sedis</taxon>
        <taxon>Zoopagomycota</taxon>
        <taxon>Kickxellomycotina</taxon>
        <taxon>Dimargaritomycetes</taxon>
        <taxon>Dimargaritales</taxon>
        <taxon>Dimargaritaceae</taxon>
        <taxon>Dispira</taxon>
    </lineage>
</organism>
<evidence type="ECO:0000256" key="4">
    <source>
        <dbReference type="PROSITE-ProRule" id="PRU00723"/>
    </source>
</evidence>
<accession>A0A9W8AJQ9</accession>
<feature type="compositionally biased region" description="Low complexity" evidence="5">
    <location>
        <begin position="12"/>
        <end position="41"/>
    </location>
</feature>
<keyword evidence="8" id="KW-1185">Reference proteome</keyword>
<dbReference type="PANTHER" id="PTHR46557">
    <property type="entry name" value="SERINE/THREONINE-PROTEIN PHOSPHATASE 1 REGULATORY SUBUNIT 10-RELATED"/>
    <property type="match status" value="1"/>
</dbReference>
<keyword evidence="3 4" id="KW-0862">Zinc</keyword>
<feature type="region of interest" description="Disordered" evidence="5">
    <location>
        <begin position="648"/>
        <end position="667"/>
    </location>
</feature>
<feature type="region of interest" description="Disordered" evidence="5">
    <location>
        <begin position="1"/>
        <end position="41"/>
    </location>
</feature>
<proteinExistence type="predicted"/>
<dbReference type="InterPro" id="IPR035441">
    <property type="entry name" value="TFIIS/LEDGF_dom_sf"/>
</dbReference>
<evidence type="ECO:0000313" key="7">
    <source>
        <dbReference type="EMBL" id="KAJ1955776.1"/>
    </source>
</evidence>
<protein>
    <recommendedName>
        <fullName evidence="6">C3H1-type domain-containing protein</fullName>
    </recommendedName>
</protein>
<dbReference type="Pfam" id="PF08711">
    <property type="entry name" value="Med26"/>
    <property type="match status" value="1"/>
</dbReference>
<dbReference type="InterPro" id="IPR000571">
    <property type="entry name" value="Znf_CCCH"/>
</dbReference>
<feature type="compositionally biased region" description="Basic and acidic residues" evidence="5">
    <location>
        <begin position="779"/>
        <end position="797"/>
    </location>
</feature>
<dbReference type="GO" id="GO:0008270">
    <property type="term" value="F:zinc ion binding"/>
    <property type="evidence" value="ECO:0007669"/>
    <property type="project" value="UniProtKB-KW"/>
</dbReference>
<evidence type="ECO:0000256" key="3">
    <source>
        <dbReference type="ARBA" id="ARBA00022833"/>
    </source>
</evidence>